<keyword evidence="2" id="KW-1185">Reference proteome</keyword>
<name>A0A1J1HRS1_9DIPT</name>
<evidence type="ECO:0000313" key="2">
    <source>
        <dbReference type="Proteomes" id="UP000183832"/>
    </source>
</evidence>
<dbReference type="Proteomes" id="UP000183832">
    <property type="component" value="Unassembled WGS sequence"/>
</dbReference>
<dbReference type="AlphaFoldDB" id="A0A1J1HRS1"/>
<sequence length="140" mass="16755">MATPQMLIASRRDKRFTCIMNEGVHFMCSVNQQWFMDHKVIVIYIDVEYNTKMRMLLVVVFVPRRLFLEIDLSTICKRKFQDMRLRFEKLDIRTKVKQVIGSNLLIHWLSVFVRFDSGRQEEKNIGEVYSLITTVFNQTQ</sequence>
<proteinExistence type="predicted"/>
<evidence type="ECO:0000313" key="1">
    <source>
        <dbReference type="EMBL" id="CRK89174.1"/>
    </source>
</evidence>
<organism evidence="1 2">
    <name type="scientific">Clunio marinus</name>
    <dbReference type="NCBI Taxonomy" id="568069"/>
    <lineage>
        <taxon>Eukaryota</taxon>
        <taxon>Metazoa</taxon>
        <taxon>Ecdysozoa</taxon>
        <taxon>Arthropoda</taxon>
        <taxon>Hexapoda</taxon>
        <taxon>Insecta</taxon>
        <taxon>Pterygota</taxon>
        <taxon>Neoptera</taxon>
        <taxon>Endopterygota</taxon>
        <taxon>Diptera</taxon>
        <taxon>Nematocera</taxon>
        <taxon>Chironomoidea</taxon>
        <taxon>Chironomidae</taxon>
        <taxon>Clunio</taxon>
    </lineage>
</organism>
<accession>A0A1J1HRS1</accession>
<dbReference type="EMBL" id="CVRI01000011">
    <property type="protein sequence ID" value="CRK89174.1"/>
    <property type="molecule type" value="Genomic_DNA"/>
</dbReference>
<protein>
    <submittedName>
        <fullName evidence="1">CLUMA_CG002935, isoform A</fullName>
    </submittedName>
</protein>
<reference evidence="1 2" key="1">
    <citation type="submission" date="2015-04" db="EMBL/GenBank/DDBJ databases">
        <authorList>
            <person name="Syromyatnikov M.Y."/>
            <person name="Popov V.N."/>
        </authorList>
    </citation>
    <scope>NUCLEOTIDE SEQUENCE [LARGE SCALE GENOMIC DNA]</scope>
</reference>
<gene>
    <name evidence="1" type="ORF">CLUMA_CG002935</name>
</gene>